<sequence length="118" mass="13776">MGYDDGVKGYRIWSPSERSVIFSRYVTFDEDYLFRVKQDPIESKPEEGVFPKRNAKAPTRFGFEDYVAYTLQVTGEVESLETYTYREAITSKDSDIWITVIGEEIKSLHKNKTWELVS</sequence>
<accession>A0A699GW09</accession>
<feature type="domain" description="Retroviral polymerase SH3-like" evidence="1">
    <location>
        <begin position="1"/>
        <end position="39"/>
    </location>
</feature>
<evidence type="ECO:0000313" key="2">
    <source>
        <dbReference type="EMBL" id="GEW43631.1"/>
    </source>
</evidence>
<dbReference type="AlphaFoldDB" id="A0A699GW09"/>
<evidence type="ECO:0000259" key="1">
    <source>
        <dbReference type="Pfam" id="PF25597"/>
    </source>
</evidence>
<comment type="caution">
    <text evidence="2">The sequence shown here is derived from an EMBL/GenBank/DDBJ whole genome shotgun (WGS) entry which is preliminary data.</text>
</comment>
<name>A0A699GW09_TANCI</name>
<protein>
    <recommendedName>
        <fullName evidence="1">Retroviral polymerase SH3-like domain-containing protein</fullName>
    </recommendedName>
</protein>
<reference evidence="2" key="1">
    <citation type="journal article" date="2019" name="Sci. Rep.">
        <title>Draft genome of Tanacetum cinerariifolium, the natural source of mosquito coil.</title>
        <authorList>
            <person name="Yamashiro T."/>
            <person name="Shiraishi A."/>
            <person name="Satake H."/>
            <person name="Nakayama K."/>
        </authorList>
    </citation>
    <scope>NUCLEOTIDE SEQUENCE</scope>
</reference>
<gene>
    <name evidence="2" type="ORF">Tci_215607</name>
</gene>
<dbReference type="EMBL" id="BKCJ010058293">
    <property type="protein sequence ID" value="GEW43631.1"/>
    <property type="molecule type" value="Genomic_DNA"/>
</dbReference>
<organism evidence="2">
    <name type="scientific">Tanacetum cinerariifolium</name>
    <name type="common">Dalmatian daisy</name>
    <name type="synonym">Chrysanthemum cinerariifolium</name>
    <dbReference type="NCBI Taxonomy" id="118510"/>
    <lineage>
        <taxon>Eukaryota</taxon>
        <taxon>Viridiplantae</taxon>
        <taxon>Streptophyta</taxon>
        <taxon>Embryophyta</taxon>
        <taxon>Tracheophyta</taxon>
        <taxon>Spermatophyta</taxon>
        <taxon>Magnoliopsida</taxon>
        <taxon>eudicotyledons</taxon>
        <taxon>Gunneridae</taxon>
        <taxon>Pentapetalae</taxon>
        <taxon>asterids</taxon>
        <taxon>campanulids</taxon>
        <taxon>Asterales</taxon>
        <taxon>Asteraceae</taxon>
        <taxon>Asteroideae</taxon>
        <taxon>Anthemideae</taxon>
        <taxon>Anthemidinae</taxon>
        <taxon>Tanacetum</taxon>
    </lineage>
</organism>
<dbReference type="Pfam" id="PF25597">
    <property type="entry name" value="SH3_retrovirus"/>
    <property type="match status" value="1"/>
</dbReference>
<proteinExistence type="predicted"/>
<dbReference type="InterPro" id="IPR057670">
    <property type="entry name" value="SH3_retrovirus"/>
</dbReference>